<dbReference type="AlphaFoldDB" id="A0A0W4ZPW2"/>
<dbReference type="OrthoDB" id="629407at2759"/>
<evidence type="ECO:0000313" key="13">
    <source>
        <dbReference type="EMBL" id="KTW30411.1"/>
    </source>
</evidence>
<dbReference type="InterPro" id="IPR001412">
    <property type="entry name" value="aa-tRNA-synth_I_CS"/>
</dbReference>
<dbReference type="InterPro" id="IPR002300">
    <property type="entry name" value="aa-tRNA-synth_Ia"/>
</dbReference>
<evidence type="ECO:0000256" key="9">
    <source>
        <dbReference type="ARBA" id="ARBA00047552"/>
    </source>
</evidence>
<keyword evidence="4 10" id="KW-0547">Nucleotide-binding</keyword>
<dbReference type="eggNOG" id="KOG0432">
    <property type="taxonomic scope" value="Eukaryota"/>
</dbReference>
<dbReference type="EMBL" id="LFWA01000007">
    <property type="protein sequence ID" value="KTW30411.1"/>
    <property type="molecule type" value="Genomic_DNA"/>
</dbReference>
<dbReference type="VEuPathDB" id="FungiDB:T551_01694"/>
<dbReference type="Gene3D" id="1.10.730.10">
    <property type="entry name" value="Isoleucyl-tRNA Synthetase, Domain 1"/>
    <property type="match status" value="1"/>
</dbReference>
<dbReference type="GeneID" id="28940212"/>
<keyword evidence="14" id="KW-1185">Reference proteome</keyword>
<dbReference type="InterPro" id="IPR014729">
    <property type="entry name" value="Rossmann-like_a/b/a_fold"/>
</dbReference>
<comment type="caution">
    <text evidence="13">The sequence shown here is derived from an EMBL/GenBank/DDBJ whole genome shotgun (WGS) entry which is preliminary data.</text>
</comment>
<evidence type="ECO:0000256" key="7">
    <source>
        <dbReference type="ARBA" id="ARBA00023146"/>
    </source>
</evidence>
<keyword evidence="7 10" id="KW-0030">Aminoacyl-tRNA synthetase</keyword>
<evidence type="ECO:0000256" key="5">
    <source>
        <dbReference type="ARBA" id="ARBA00022840"/>
    </source>
</evidence>
<dbReference type="InterPro" id="IPR009080">
    <property type="entry name" value="tRNAsynth_Ia_anticodon-bd"/>
</dbReference>
<dbReference type="GO" id="GO:0004832">
    <property type="term" value="F:valine-tRNA ligase activity"/>
    <property type="evidence" value="ECO:0007669"/>
    <property type="project" value="UniProtKB-EC"/>
</dbReference>
<proteinExistence type="inferred from homology"/>
<dbReference type="PANTHER" id="PTHR11946">
    <property type="entry name" value="VALYL-TRNA SYNTHETASES"/>
    <property type="match status" value="1"/>
</dbReference>
<dbReference type="NCBIfam" id="NF004349">
    <property type="entry name" value="PRK05729.1"/>
    <property type="match status" value="1"/>
</dbReference>
<dbReference type="GO" id="GO:0006438">
    <property type="term" value="P:valyl-tRNA aminoacylation"/>
    <property type="evidence" value="ECO:0007669"/>
    <property type="project" value="InterPro"/>
</dbReference>
<dbReference type="PROSITE" id="PS00178">
    <property type="entry name" value="AA_TRNA_LIGASE_I"/>
    <property type="match status" value="1"/>
</dbReference>
<dbReference type="SUPFAM" id="SSF50677">
    <property type="entry name" value="ValRS/IleRS/LeuRS editing domain"/>
    <property type="match status" value="1"/>
</dbReference>
<evidence type="ECO:0000256" key="3">
    <source>
        <dbReference type="ARBA" id="ARBA00022598"/>
    </source>
</evidence>
<dbReference type="EC" id="6.1.1.9" evidence="2"/>
<dbReference type="Pfam" id="PF08264">
    <property type="entry name" value="Anticodon_1"/>
    <property type="match status" value="1"/>
</dbReference>
<feature type="domain" description="Aminoacyl-tRNA synthetase class Ia" evidence="11">
    <location>
        <begin position="40"/>
        <end position="647"/>
    </location>
</feature>
<dbReference type="Pfam" id="PF00133">
    <property type="entry name" value="tRNA-synt_1"/>
    <property type="match status" value="1"/>
</dbReference>
<evidence type="ECO:0000259" key="12">
    <source>
        <dbReference type="Pfam" id="PF08264"/>
    </source>
</evidence>
<reference evidence="14" key="1">
    <citation type="journal article" date="2016" name="Nat. Commun.">
        <title>Genome analysis of three Pneumocystis species reveals adaptation mechanisms to life exclusively in mammalian hosts.</title>
        <authorList>
            <person name="Ma L."/>
            <person name="Chen Z."/>
            <person name="Huang D.W."/>
            <person name="Kutty G."/>
            <person name="Ishihara M."/>
            <person name="Wang H."/>
            <person name="Abouelleil A."/>
            <person name="Bishop L."/>
            <person name="Davey E."/>
            <person name="Deng R."/>
            <person name="Deng X."/>
            <person name="Fan L."/>
            <person name="Fantoni G."/>
            <person name="Fitzgerald M."/>
            <person name="Gogineni E."/>
            <person name="Goldberg J.M."/>
            <person name="Handley G."/>
            <person name="Hu X."/>
            <person name="Huber C."/>
            <person name="Jiao X."/>
            <person name="Jones K."/>
            <person name="Levin J.Z."/>
            <person name="Liu Y."/>
            <person name="Macdonald P."/>
            <person name="Melnikov A."/>
            <person name="Raley C."/>
            <person name="Sassi M."/>
            <person name="Sherman B.T."/>
            <person name="Song X."/>
            <person name="Sykes S."/>
            <person name="Tran B."/>
            <person name="Walsh L."/>
            <person name="Xia Y."/>
            <person name="Yang J."/>
            <person name="Young S."/>
            <person name="Zeng Q."/>
            <person name="Zheng X."/>
            <person name="Stephens R."/>
            <person name="Nusbaum C."/>
            <person name="Birren B.W."/>
            <person name="Azadi P."/>
            <person name="Lempicki R.A."/>
            <person name="Cuomo C.A."/>
            <person name="Kovacs J.A."/>
        </authorList>
    </citation>
    <scope>NUCLEOTIDE SEQUENCE [LARGE SCALE GENOMIC DNA]</scope>
    <source>
        <strain evidence="14">RU7</strain>
    </source>
</reference>
<dbReference type="PRINTS" id="PR00986">
    <property type="entry name" value="TRNASYNTHVAL"/>
</dbReference>
<keyword evidence="6 10" id="KW-0648">Protein biosynthesis</keyword>
<accession>A0A0W4ZPW2</accession>
<evidence type="ECO:0000256" key="2">
    <source>
        <dbReference type="ARBA" id="ARBA00013169"/>
    </source>
</evidence>
<dbReference type="CDD" id="cd00817">
    <property type="entry name" value="ValRS_core"/>
    <property type="match status" value="1"/>
</dbReference>
<organism evidence="13 14">
    <name type="scientific">Pneumocystis jirovecii (strain RU7)</name>
    <name type="common">Human pneumocystis pneumonia agent</name>
    <dbReference type="NCBI Taxonomy" id="1408657"/>
    <lineage>
        <taxon>Eukaryota</taxon>
        <taxon>Fungi</taxon>
        <taxon>Dikarya</taxon>
        <taxon>Ascomycota</taxon>
        <taxon>Taphrinomycotina</taxon>
        <taxon>Pneumocystomycetes</taxon>
        <taxon>Pneumocystaceae</taxon>
        <taxon>Pneumocystis</taxon>
    </lineage>
</organism>
<keyword evidence="3 10" id="KW-0436">Ligase</keyword>
<dbReference type="PANTHER" id="PTHR11946:SF109">
    <property type="entry name" value="VALINE--TRNA LIGASE"/>
    <property type="match status" value="1"/>
</dbReference>
<dbReference type="GO" id="GO:0005829">
    <property type="term" value="C:cytosol"/>
    <property type="evidence" value="ECO:0007669"/>
    <property type="project" value="TreeGrafter"/>
</dbReference>
<comment type="similarity">
    <text evidence="1 10">Belongs to the class-I aminoacyl-tRNA synthetase family.</text>
</comment>
<comment type="catalytic activity">
    <reaction evidence="9">
        <text>tRNA(Val) + L-valine + ATP = L-valyl-tRNA(Val) + AMP + diphosphate</text>
        <dbReference type="Rhea" id="RHEA:10704"/>
        <dbReference type="Rhea" id="RHEA-COMP:9672"/>
        <dbReference type="Rhea" id="RHEA-COMP:9708"/>
        <dbReference type="ChEBI" id="CHEBI:30616"/>
        <dbReference type="ChEBI" id="CHEBI:33019"/>
        <dbReference type="ChEBI" id="CHEBI:57762"/>
        <dbReference type="ChEBI" id="CHEBI:78442"/>
        <dbReference type="ChEBI" id="CHEBI:78537"/>
        <dbReference type="ChEBI" id="CHEBI:456215"/>
        <dbReference type="EC" id="6.1.1.9"/>
    </reaction>
</comment>
<evidence type="ECO:0000256" key="6">
    <source>
        <dbReference type="ARBA" id="ARBA00022917"/>
    </source>
</evidence>
<keyword evidence="5 10" id="KW-0067">ATP-binding</keyword>
<dbReference type="CDD" id="cd07962">
    <property type="entry name" value="Anticodon_Ia_Val"/>
    <property type="match status" value="1"/>
</dbReference>
<evidence type="ECO:0000313" key="14">
    <source>
        <dbReference type="Proteomes" id="UP000053447"/>
    </source>
</evidence>
<dbReference type="InterPro" id="IPR013155">
    <property type="entry name" value="M/V/L/I-tRNA-synth_anticd-bd"/>
</dbReference>
<sequence>MTFLRLLICQRNYLNTRSYLHTPSYFLNGSYDPVMIEKNWYKWWQENHLFLPKNTKDKFFRDNYVISILPPPNITGTLHLGHALTISIQDALIRWERMRGKDVMWIPGMDHAGIATQSVVERFLLKTQNLRRKDITRDAFINEIWKWKCLHTNHIFHQIASMGASLDWSKEFFTLDAPLSKVVMDCFIQLFNEGLIYRDIKMVNWSCTLETAISDIEIEHKVVPKPTEIIIREEPVEFGVLHQVAYRLVNSFDIDEIVISTSRVETIPGDKAISVNPNDMRFLGLHGKYCHNPLNPDIIIPIIPDEMVDPNFGTGAIKIAPAHDPNDYKFSIRHKIPILSIFDTDGRMNALCQLPELQHLDRLKCRKYILSKLKDKGLYRGFQSYKTSIPLCSRSGDLIEYFLKPQWFVLYLKTKPLALNVYNNYKVGKFKINPSHYSSQWIKWLENIEDWCISRQLSWGHQIPAWYVGSNNGYWIAATSEENALKISGGKEVKQDLDVLDTWFSSALLPLSVFHWDGKNIPVEYPLNFIETGSDILFFWILRMALLCTHFTGKLPFNEIILHPLIRDSQGRKMSKSLGNVIDPLCIIKGDSKTLNDIAIDGNVLEQNKHDIKTINSGLSGIKAMGADSLRFALIDYTKHTRQINMDIANVSSAKHTCLKLWNATRFFLYQTKYYGLKTIDMNLRSTHIFDKYIVSRLKKAIDVCNMGFELRKLFEVTECLRKFIVYDLCGIYLEFIKQELKKNDNERAIYALSTLYSVLYIVVKLLHPISPFITEELYQYLLKFVPCSEISIMISNYPNKDTFFHLDDDSLERVENIMILIHEFRSMISSIKYINCPVFEGFVEINHKNNIFKEDVKNFRNIIRDMIGISDLRLNDINNDLTDMYSRVVNSELVLYLHTKDLFLDNSKQISRVKWLQKQEEAISNILKSEKYIQNAPIYIQEKNIKKLEDIQNELRLICNRQKGDKN</sequence>
<dbReference type="RefSeq" id="XP_018229702.1">
    <property type="nucleotide sequence ID" value="XM_018373957.1"/>
</dbReference>
<dbReference type="GO" id="GO:0005524">
    <property type="term" value="F:ATP binding"/>
    <property type="evidence" value="ECO:0007669"/>
    <property type="project" value="UniProtKB-KW"/>
</dbReference>
<evidence type="ECO:0000256" key="4">
    <source>
        <dbReference type="ARBA" id="ARBA00022741"/>
    </source>
</evidence>
<evidence type="ECO:0000256" key="8">
    <source>
        <dbReference type="ARBA" id="ARBA00029936"/>
    </source>
</evidence>
<dbReference type="SUPFAM" id="SSF47323">
    <property type="entry name" value="Anticodon-binding domain of a subclass of class I aminoacyl-tRNA synthetases"/>
    <property type="match status" value="1"/>
</dbReference>
<evidence type="ECO:0000256" key="10">
    <source>
        <dbReference type="RuleBase" id="RU363035"/>
    </source>
</evidence>
<dbReference type="Proteomes" id="UP000053447">
    <property type="component" value="Unassembled WGS sequence"/>
</dbReference>
<dbReference type="GO" id="GO:0002161">
    <property type="term" value="F:aminoacyl-tRNA deacylase activity"/>
    <property type="evidence" value="ECO:0007669"/>
    <property type="project" value="InterPro"/>
</dbReference>
<dbReference type="InterPro" id="IPR033705">
    <property type="entry name" value="Anticodon_Ia_Val"/>
</dbReference>
<name>A0A0W4ZPW2_PNEJ7</name>
<dbReference type="InterPro" id="IPR009008">
    <property type="entry name" value="Val/Leu/Ile-tRNA-synth_edit"/>
</dbReference>
<dbReference type="NCBIfam" id="TIGR00422">
    <property type="entry name" value="valS"/>
    <property type="match status" value="1"/>
</dbReference>
<dbReference type="SUPFAM" id="SSF52374">
    <property type="entry name" value="Nucleotidylyl transferase"/>
    <property type="match status" value="1"/>
</dbReference>
<gene>
    <name evidence="13" type="ORF">T551_01694</name>
</gene>
<dbReference type="FunFam" id="3.40.50.620:FF:000020">
    <property type="entry name" value="Valine--tRNA ligase, mitochondrial"/>
    <property type="match status" value="1"/>
</dbReference>
<protein>
    <recommendedName>
        <fullName evidence="2">valine--tRNA ligase</fullName>
        <ecNumber evidence="2">6.1.1.9</ecNumber>
    </recommendedName>
    <alternativeName>
        <fullName evidence="8">Valyl-tRNA synthetase</fullName>
    </alternativeName>
</protein>
<evidence type="ECO:0000256" key="1">
    <source>
        <dbReference type="ARBA" id="ARBA00005594"/>
    </source>
</evidence>
<dbReference type="InterPro" id="IPR002303">
    <property type="entry name" value="Valyl-tRNA_ligase"/>
</dbReference>
<dbReference type="STRING" id="1408657.A0A0W4ZPW2"/>
<dbReference type="Gene3D" id="3.40.50.620">
    <property type="entry name" value="HUPs"/>
    <property type="match status" value="2"/>
</dbReference>
<feature type="domain" description="Methionyl/Valyl/Leucyl/Isoleucyl-tRNA synthetase anticodon-binding" evidence="12">
    <location>
        <begin position="691"/>
        <end position="827"/>
    </location>
</feature>
<evidence type="ECO:0000259" key="11">
    <source>
        <dbReference type="Pfam" id="PF00133"/>
    </source>
</evidence>